<feature type="region of interest" description="Disordered" evidence="1">
    <location>
        <begin position="225"/>
        <end position="258"/>
    </location>
</feature>
<feature type="region of interest" description="Disordered" evidence="1">
    <location>
        <begin position="1"/>
        <end position="34"/>
    </location>
</feature>
<dbReference type="GO" id="GO:0045893">
    <property type="term" value="P:positive regulation of DNA-templated transcription"/>
    <property type="evidence" value="ECO:0007669"/>
    <property type="project" value="TreeGrafter"/>
</dbReference>
<feature type="compositionally biased region" description="Polar residues" evidence="1">
    <location>
        <begin position="24"/>
        <end position="34"/>
    </location>
</feature>
<protein>
    <recommendedName>
        <fullName evidence="2">EDRF1 N-terminal domain-containing protein</fullName>
    </recommendedName>
</protein>
<gene>
    <name evidence="3" type="ORF">KC01_LOCUS8944</name>
</gene>
<accession>A0AAV2JJ25</accession>
<dbReference type="AlphaFoldDB" id="A0AAV2JJ25"/>
<dbReference type="PANTHER" id="PTHR15000:SF1">
    <property type="entry name" value="ERYTHROID DIFFERENTIATION-RELATED FACTOR 1"/>
    <property type="match status" value="1"/>
</dbReference>
<dbReference type="Pfam" id="PF23788">
    <property type="entry name" value="EDRF1_N"/>
    <property type="match status" value="1"/>
</dbReference>
<feature type="compositionally biased region" description="Acidic residues" evidence="1">
    <location>
        <begin position="529"/>
        <end position="547"/>
    </location>
</feature>
<reference evidence="3 4" key="1">
    <citation type="submission" date="2024-04" db="EMBL/GenBank/DDBJ databases">
        <authorList>
            <person name="Waldvogel A.-M."/>
            <person name="Schoenle A."/>
        </authorList>
    </citation>
    <scope>NUCLEOTIDE SEQUENCE [LARGE SCALE GENOMIC DNA]</scope>
</reference>
<keyword evidence="4" id="KW-1185">Reference proteome</keyword>
<dbReference type="EMBL" id="OZ035835">
    <property type="protein sequence ID" value="CAL1577619.1"/>
    <property type="molecule type" value="Genomic_DNA"/>
</dbReference>
<evidence type="ECO:0000259" key="2">
    <source>
        <dbReference type="Pfam" id="PF23788"/>
    </source>
</evidence>
<organism evidence="3 4">
    <name type="scientific">Knipowitschia caucasica</name>
    <name type="common">Caucasian dwarf goby</name>
    <name type="synonym">Pomatoschistus caucasicus</name>
    <dbReference type="NCBI Taxonomy" id="637954"/>
    <lineage>
        <taxon>Eukaryota</taxon>
        <taxon>Metazoa</taxon>
        <taxon>Chordata</taxon>
        <taxon>Craniata</taxon>
        <taxon>Vertebrata</taxon>
        <taxon>Euteleostomi</taxon>
        <taxon>Actinopterygii</taxon>
        <taxon>Neopterygii</taxon>
        <taxon>Teleostei</taxon>
        <taxon>Neoteleostei</taxon>
        <taxon>Acanthomorphata</taxon>
        <taxon>Gobiaria</taxon>
        <taxon>Gobiiformes</taxon>
        <taxon>Gobioidei</taxon>
        <taxon>Gobiidae</taxon>
        <taxon>Gobiinae</taxon>
        <taxon>Knipowitschia</taxon>
    </lineage>
</organism>
<dbReference type="PANTHER" id="PTHR15000">
    <property type="entry name" value="ERYTHROID DIFFERENTIATION-RELATED FACTOR 1"/>
    <property type="match status" value="1"/>
</dbReference>
<name>A0AAV2JJ25_KNICA</name>
<evidence type="ECO:0000313" key="4">
    <source>
        <dbReference type="Proteomes" id="UP001497482"/>
    </source>
</evidence>
<evidence type="ECO:0000313" key="3">
    <source>
        <dbReference type="EMBL" id="CAL1577619.1"/>
    </source>
</evidence>
<feature type="compositionally biased region" description="Basic and acidic residues" evidence="1">
    <location>
        <begin position="249"/>
        <end position="258"/>
    </location>
</feature>
<feature type="domain" description="EDRF1 N-terminal" evidence="2">
    <location>
        <begin position="43"/>
        <end position="558"/>
    </location>
</feature>
<feature type="region of interest" description="Disordered" evidence="1">
    <location>
        <begin position="512"/>
        <end position="557"/>
    </location>
</feature>
<evidence type="ECO:0000256" key="1">
    <source>
        <dbReference type="SAM" id="MobiDB-lite"/>
    </source>
</evidence>
<proteinExistence type="predicted"/>
<dbReference type="InterPro" id="IPR056582">
    <property type="entry name" value="EDRF1_N"/>
</dbReference>
<sequence length="619" mass="69885">MSSSSAGDREADIPYDSSMEDSGHTCTGDSSKQDTMICSGNSEIKSRAVVKYSAAPPPTSYAVLQEKTDLKLPPANWLRENPQLGTAGTTVLGSSSKSKPFSSFGIAYDFIDCVGDDVDVVSDSENIKKLLKIPYSKSHVSMAVHRVGRTLLLDELDIQELFRRSSQTGDWAWLKEFYQRLMDQKWQRKKKSKEHWYQKAILSKFLYYSINGDGAAAPVPKDLVDEEEEENDAEEFRASWPTSITTSPPDEHDSAAAKEESVSMESHFALGHVSSMPNEQNLPMLFNEGENGQGLRNDFVRNIMWTFEDIHMLVGSNMPIFGGGRYPAVSLRLRDNNKPINILTGIDYWLDNLMCNVPELVMCFHVNGIVQKYEIIKTEDIPHLEKSTFSTRVIKDIAQNILSFLKSNCTKEGHTYWLFKASGSDIVKLYDLTTLCEEAEEECQNPFTLPVAVLLYKVASNLVLKTHQHRKHYGTVRTLLLNCIKLLDQEKHPQIIASANYMLSELFQLDNPTEGDEGESLRAGGSEDSYSDEEREEEEELTEESDDNSSSSYSRAQRDSQAVAIIRSVVELSVPEKYKSTQQRPNCSFPVSQDKEERCRHVLSYVLKVKDKMYTVTVQ</sequence>
<dbReference type="Proteomes" id="UP001497482">
    <property type="component" value="Chromosome 13"/>
</dbReference>